<sequence>MEPQTPRPDPMTETALRSLHDIAMPTPVSWTPQTWGWMVLGLILLAGLMIAFLLWLRHYRANAYRREARRILEGIEIRIRNPETRQDAIQELAGLLKRTALAAWPRDEVASLSGAAWVRFLDDHAEGGAGHKLARLLDDAEYRNGSDTDGLPQNDGDDIAAAARRWIERHYVSA</sequence>
<comment type="caution">
    <text evidence="2">The sequence shown here is derived from an EMBL/GenBank/DDBJ whole genome shotgun (WGS) entry which is preliminary data.</text>
</comment>
<dbReference type="InterPro" id="IPR025489">
    <property type="entry name" value="DUF4381"/>
</dbReference>
<keyword evidence="3" id="KW-1185">Reference proteome</keyword>
<accession>A0ABT7K237</accession>
<evidence type="ECO:0000313" key="2">
    <source>
        <dbReference type="EMBL" id="MDL2402681.1"/>
    </source>
</evidence>
<proteinExistence type="predicted"/>
<dbReference type="EMBL" id="JARFYM010000032">
    <property type="protein sequence ID" value="MDL2402681.1"/>
    <property type="molecule type" value="Genomic_DNA"/>
</dbReference>
<feature type="transmembrane region" description="Helical" evidence="1">
    <location>
        <begin position="35"/>
        <end position="56"/>
    </location>
</feature>
<reference evidence="2" key="1">
    <citation type="submission" date="2023-06" db="EMBL/GenBank/DDBJ databases">
        <title>Phylogenetic Diversity of Rhizobium strains.</title>
        <authorList>
            <person name="Moura F.T."/>
            <person name="Helene L.C.F."/>
            <person name="Hungria M."/>
        </authorList>
    </citation>
    <scope>NUCLEOTIDE SEQUENCE</scope>
    <source>
        <strain evidence="2">CCGE526</strain>
    </source>
</reference>
<keyword evidence="1" id="KW-0472">Membrane</keyword>
<evidence type="ECO:0000256" key="1">
    <source>
        <dbReference type="SAM" id="Phobius"/>
    </source>
</evidence>
<keyword evidence="1" id="KW-0812">Transmembrane</keyword>
<keyword evidence="1" id="KW-1133">Transmembrane helix</keyword>
<dbReference type="Pfam" id="PF14316">
    <property type="entry name" value="DUF4381"/>
    <property type="match status" value="1"/>
</dbReference>
<dbReference type="Proteomes" id="UP001172645">
    <property type="component" value="Unassembled WGS sequence"/>
</dbReference>
<name>A0ABT7K237_9HYPH</name>
<protein>
    <submittedName>
        <fullName evidence="2">DUF4381 domain-containing protein</fullName>
    </submittedName>
</protein>
<evidence type="ECO:0000313" key="3">
    <source>
        <dbReference type="Proteomes" id="UP001172645"/>
    </source>
</evidence>
<organism evidence="2 3">
    <name type="scientific">Rhizobium mayense</name>
    <dbReference type="NCBI Taxonomy" id="1312184"/>
    <lineage>
        <taxon>Bacteria</taxon>
        <taxon>Pseudomonadati</taxon>
        <taxon>Pseudomonadota</taxon>
        <taxon>Alphaproteobacteria</taxon>
        <taxon>Hyphomicrobiales</taxon>
        <taxon>Rhizobiaceae</taxon>
        <taxon>Rhizobium/Agrobacterium group</taxon>
        <taxon>Rhizobium</taxon>
    </lineage>
</organism>
<dbReference type="RefSeq" id="WP_285872090.1">
    <property type="nucleotide sequence ID" value="NZ_JARFYM010000032.1"/>
</dbReference>
<gene>
    <name evidence="2" type="ORF">PY649_27680</name>
</gene>